<dbReference type="Proteomes" id="UP000291151">
    <property type="component" value="Chromosome"/>
</dbReference>
<dbReference type="EMBL" id="CP036528">
    <property type="protein sequence ID" value="QBK26133.1"/>
    <property type="molecule type" value="Genomic_DNA"/>
</dbReference>
<keyword evidence="6" id="KW-1185">Reference proteome</keyword>
<evidence type="ECO:0000259" key="4">
    <source>
        <dbReference type="PROSITE" id="PS50893"/>
    </source>
</evidence>
<proteinExistence type="predicted"/>
<dbReference type="KEGG" id="uth:DKZ56_09785"/>
<dbReference type="PROSITE" id="PS50893">
    <property type="entry name" value="ABC_TRANSPORTER_2"/>
    <property type="match status" value="1"/>
</dbReference>
<dbReference type="SUPFAM" id="SSF52540">
    <property type="entry name" value="P-loop containing nucleoside triphosphate hydrolases"/>
    <property type="match status" value="1"/>
</dbReference>
<organism evidence="5 6">
    <name type="scientific">Ureibacillus thermophilus</name>
    <dbReference type="NCBI Taxonomy" id="367743"/>
    <lineage>
        <taxon>Bacteria</taxon>
        <taxon>Bacillati</taxon>
        <taxon>Bacillota</taxon>
        <taxon>Bacilli</taxon>
        <taxon>Bacillales</taxon>
        <taxon>Caryophanaceae</taxon>
        <taxon>Ureibacillus</taxon>
    </lineage>
</organism>
<dbReference type="InterPro" id="IPR003593">
    <property type="entry name" value="AAA+_ATPase"/>
</dbReference>
<evidence type="ECO:0000256" key="1">
    <source>
        <dbReference type="ARBA" id="ARBA00022448"/>
    </source>
</evidence>
<keyword evidence="3 5" id="KW-0067">ATP-binding</keyword>
<dbReference type="InterPro" id="IPR027417">
    <property type="entry name" value="P-loop_NTPase"/>
</dbReference>
<evidence type="ECO:0000313" key="6">
    <source>
        <dbReference type="Proteomes" id="UP000291151"/>
    </source>
</evidence>
<dbReference type="GO" id="GO:0016887">
    <property type="term" value="F:ATP hydrolysis activity"/>
    <property type="evidence" value="ECO:0007669"/>
    <property type="project" value="InterPro"/>
</dbReference>
<dbReference type="Gene3D" id="3.40.50.300">
    <property type="entry name" value="P-loop containing nucleotide triphosphate hydrolases"/>
    <property type="match status" value="1"/>
</dbReference>
<keyword evidence="1" id="KW-0813">Transport</keyword>
<protein>
    <submittedName>
        <fullName evidence="5">ABC transporter ATP-binding protein</fullName>
    </submittedName>
</protein>
<dbReference type="SMART" id="SM00382">
    <property type="entry name" value="AAA"/>
    <property type="match status" value="1"/>
</dbReference>
<evidence type="ECO:0000256" key="2">
    <source>
        <dbReference type="ARBA" id="ARBA00022741"/>
    </source>
</evidence>
<dbReference type="Pfam" id="PF00005">
    <property type="entry name" value="ABC_tran"/>
    <property type="match status" value="1"/>
</dbReference>
<dbReference type="RefSeq" id="WP_208649821.1">
    <property type="nucleotide sequence ID" value="NZ_CP036528.1"/>
</dbReference>
<evidence type="ECO:0000256" key="3">
    <source>
        <dbReference type="ARBA" id="ARBA00022840"/>
    </source>
</evidence>
<dbReference type="InterPro" id="IPR003439">
    <property type="entry name" value="ABC_transporter-like_ATP-bd"/>
</dbReference>
<dbReference type="AlphaFoldDB" id="A0A4P6USM7"/>
<sequence length="257" mass="29058">MIQLENVTVIRNGKQLLKNINWTVQKGEHWAILGLNGSGKTSLLNVINGYLYPTSGKVRVLGEEFGKTNIPELRKELGFISSSLKQQLKDYDSVLSIVLSGIFASIGLYEAVERKDLDEARKLMKQLGIKHLENSQYGLLSEGEKQRVLIARALMAKPKILILDEPCNGLDIIAREEFLEFIENLAQQEFCPTLIYVTHHVEEILPCFSHALLLKEGEVYTKGLTKNLLTEESLSQFFGRTVAIQEEQNRTWIAIKS</sequence>
<name>A0A4P6USM7_9BACL</name>
<accession>A0A4P6USM7</accession>
<gene>
    <name evidence="5" type="ORF">DKZ56_09785</name>
</gene>
<evidence type="ECO:0000313" key="5">
    <source>
        <dbReference type="EMBL" id="QBK26133.1"/>
    </source>
</evidence>
<dbReference type="GO" id="GO:0005524">
    <property type="term" value="F:ATP binding"/>
    <property type="evidence" value="ECO:0007669"/>
    <property type="project" value="UniProtKB-KW"/>
</dbReference>
<reference evidence="5 6" key="1">
    <citation type="submission" date="2019-02" db="EMBL/GenBank/DDBJ databases">
        <title>Ureibacillus thermophilus.</title>
        <authorList>
            <person name="Sunny J.S."/>
            <person name="Natarajan A."/>
            <person name="Saleena L.M."/>
        </authorList>
    </citation>
    <scope>NUCLEOTIDE SEQUENCE [LARGE SCALE GENOMIC DNA]</scope>
    <source>
        <strain evidence="5 6">LM102</strain>
    </source>
</reference>
<keyword evidence="2" id="KW-0547">Nucleotide-binding</keyword>
<feature type="domain" description="ABC transporter" evidence="4">
    <location>
        <begin position="2"/>
        <end position="241"/>
    </location>
</feature>
<dbReference type="InterPro" id="IPR050153">
    <property type="entry name" value="Metal_Ion_Import_ABC"/>
</dbReference>
<dbReference type="PANTHER" id="PTHR42734">
    <property type="entry name" value="METAL TRANSPORT SYSTEM ATP-BINDING PROTEIN TM_0124-RELATED"/>
    <property type="match status" value="1"/>
</dbReference>